<feature type="DNA-binding region" description="H-T-H motif" evidence="7 8">
    <location>
        <begin position="26"/>
        <end position="45"/>
    </location>
</feature>
<dbReference type="InterPro" id="IPR039538">
    <property type="entry name" value="BetI_C"/>
</dbReference>
<dbReference type="PANTHER" id="PTHR30055">
    <property type="entry name" value="HTH-TYPE TRANSCRIPTIONAL REGULATOR RUTR"/>
    <property type="match status" value="1"/>
</dbReference>
<comment type="function">
    <text evidence="6">Repressor involved in the biosynthesis of the osmoprotectant glycine betaine. It represses transcription of the choline transporter BetT and the genes of BetAB involved in the synthesis of glycine betaine.</text>
</comment>
<reference evidence="11" key="1">
    <citation type="journal article" date="2019" name="Int. J. Syst. Evol. Microbiol.">
        <title>The Global Catalogue of Microorganisms (GCM) 10K type strain sequencing project: providing services to taxonomists for standard genome sequencing and annotation.</title>
        <authorList>
            <consortium name="The Broad Institute Genomics Platform"/>
            <consortium name="The Broad Institute Genome Sequencing Center for Infectious Disease"/>
            <person name="Wu L."/>
            <person name="Ma J."/>
        </authorList>
    </citation>
    <scope>NUCLEOTIDE SEQUENCE [LARGE SCALE GENOMIC DNA]</scope>
    <source>
        <strain evidence="11">JCM 18015</strain>
    </source>
</reference>
<dbReference type="Pfam" id="PF13977">
    <property type="entry name" value="TetR_C_6"/>
    <property type="match status" value="1"/>
</dbReference>
<keyword evidence="5 7" id="KW-0804">Transcription</keyword>
<dbReference type="PRINTS" id="PR00455">
    <property type="entry name" value="HTHTETR"/>
</dbReference>
<dbReference type="InterPro" id="IPR050109">
    <property type="entry name" value="HTH-type_TetR-like_transc_reg"/>
</dbReference>
<sequence>MEAIRREELVDAAIHEIGERGSLNVTVGQIAKRAGVSPALAFHYFKGKDQMFLAAMRSILTVYGAEVRGALVAAKRPEDRLEALIRASFGPSNFRHEVVAAWLNFYVLALTDAGARRLLTVYQRRLRSNLVHELRPRAGDRAPAIAERLVGLIDGLYLHAALDTGDTDGKAAAEQVLAALACDLKQRDTE</sequence>
<evidence type="ECO:0000259" key="9">
    <source>
        <dbReference type="PROSITE" id="PS50977"/>
    </source>
</evidence>
<dbReference type="EMBL" id="BAABHW010000001">
    <property type="protein sequence ID" value="GAA5066979.1"/>
    <property type="molecule type" value="Genomic_DNA"/>
</dbReference>
<evidence type="ECO:0000256" key="7">
    <source>
        <dbReference type="HAMAP-Rule" id="MF_00768"/>
    </source>
</evidence>
<name>A0ABP9KYF3_9RHOB</name>
<dbReference type="InterPro" id="IPR017757">
    <property type="entry name" value="Tscrpt_rep_BetI"/>
</dbReference>
<dbReference type="InterPro" id="IPR001647">
    <property type="entry name" value="HTH_TetR"/>
</dbReference>
<dbReference type="Gene3D" id="1.10.357.10">
    <property type="entry name" value="Tetracycline Repressor, domain 2"/>
    <property type="match status" value="1"/>
</dbReference>
<evidence type="ECO:0000256" key="6">
    <source>
        <dbReference type="ARBA" id="ARBA00024936"/>
    </source>
</evidence>
<evidence type="ECO:0000313" key="10">
    <source>
        <dbReference type="EMBL" id="GAA5066979.1"/>
    </source>
</evidence>
<proteinExistence type="inferred from homology"/>
<keyword evidence="3 7" id="KW-0805">Transcription regulation</keyword>
<dbReference type="PANTHER" id="PTHR30055:SF234">
    <property type="entry name" value="HTH-TYPE TRANSCRIPTIONAL REGULATOR BETI"/>
    <property type="match status" value="1"/>
</dbReference>
<feature type="domain" description="HTH tetR-type" evidence="9">
    <location>
        <begin position="3"/>
        <end position="63"/>
    </location>
</feature>
<dbReference type="SUPFAM" id="SSF48498">
    <property type="entry name" value="Tetracyclin repressor-like, C-terminal domain"/>
    <property type="match status" value="1"/>
</dbReference>
<keyword evidence="11" id="KW-1185">Reference proteome</keyword>
<dbReference type="NCBIfam" id="NF001978">
    <property type="entry name" value="PRK00767.1"/>
    <property type="match status" value="1"/>
</dbReference>
<accession>A0ABP9KYF3</accession>
<evidence type="ECO:0000256" key="8">
    <source>
        <dbReference type="PROSITE-ProRule" id="PRU00335"/>
    </source>
</evidence>
<organism evidence="10 11">
    <name type="scientific">[Roseibacterium] beibuensis</name>
    <dbReference type="NCBI Taxonomy" id="1193142"/>
    <lineage>
        <taxon>Bacteria</taxon>
        <taxon>Pseudomonadati</taxon>
        <taxon>Pseudomonadota</taxon>
        <taxon>Alphaproteobacteria</taxon>
        <taxon>Rhodobacterales</taxon>
        <taxon>Roseobacteraceae</taxon>
        <taxon>Roseicyclus</taxon>
    </lineage>
</organism>
<comment type="function">
    <text evidence="7">Repressor involved in choline regulation of the bet genes.</text>
</comment>
<comment type="pathway">
    <text evidence="1 7">Amine and polyamine biosynthesis; betaine biosynthesis via choline pathway [regulation].</text>
</comment>
<keyword evidence="2 7" id="KW-0678">Repressor</keyword>
<gene>
    <name evidence="7 10" type="primary">betI</name>
    <name evidence="10" type="ORF">GCM10023209_06120</name>
</gene>
<dbReference type="SUPFAM" id="SSF46689">
    <property type="entry name" value="Homeodomain-like"/>
    <property type="match status" value="1"/>
</dbReference>
<evidence type="ECO:0000256" key="5">
    <source>
        <dbReference type="ARBA" id="ARBA00023163"/>
    </source>
</evidence>
<evidence type="ECO:0000256" key="3">
    <source>
        <dbReference type="ARBA" id="ARBA00023015"/>
    </source>
</evidence>
<evidence type="ECO:0000256" key="1">
    <source>
        <dbReference type="ARBA" id="ARBA00004719"/>
    </source>
</evidence>
<dbReference type="InterPro" id="IPR023772">
    <property type="entry name" value="DNA-bd_HTH_TetR-type_CS"/>
</dbReference>
<keyword evidence="4 7" id="KW-0238">DNA-binding</keyword>
<evidence type="ECO:0000313" key="11">
    <source>
        <dbReference type="Proteomes" id="UP001499910"/>
    </source>
</evidence>
<protein>
    <recommendedName>
        <fullName evidence="7">HTH-type transcriptional regulator BetI</fullName>
    </recommendedName>
</protein>
<evidence type="ECO:0000256" key="2">
    <source>
        <dbReference type="ARBA" id="ARBA00022491"/>
    </source>
</evidence>
<dbReference type="Pfam" id="PF00440">
    <property type="entry name" value="TetR_N"/>
    <property type="match status" value="1"/>
</dbReference>
<dbReference type="InterPro" id="IPR036271">
    <property type="entry name" value="Tet_transcr_reg_TetR-rel_C_sf"/>
</dbReference>
<evidence type="ECO:0000256" key="4">
    <source>
        <dbReference type="ARBA" id="ARBA00023125"/>
    </source>
</evidence>
<dbReference type="HAMAP" id="MF_00768">
    <property type="entry name" value="HTH_type_BetI"/>
    <property type="match status" value="1"/>
</dbReference>
<comment type="caution">
    <text evidence="10">The sequence shown here is derived from an EMBL/GenBank/DDBJ whole genome shotgun (WGS) entry which is preliminary data.</text>
</comment>
<dbReference type="PROSITE" id="PS01081">
    <property type="entry name" value="HTH_TETR_1"/>
    <property type="match status" value="1"/>
</dbReference>
<dbReference type="Proteomes" id="UP001499910">
    <property type="component" value="Unassembled WGS sequence"/>
</dbReference>
<dbReference type="PROSITE" id="PS50977">
    <property type="entry name" value="HTH_TETR_2"/>
    <property type="match status" value="1"/>
</dbReference>
<dbReference type="InterPro" id="IPR009057">
    <property type="entry name" value="Homeodomain-like_sf"/>
</dbReference>